<dbReference type="PANTHER" id="PTHR22799">
    <property type="entry name" value="TETRANECTIN-RELATED"/>
    <property type="match status" value="1"/>
</dbReference>
<keyword evidence="3" id="KW-0732">Signal</keyword>
<dbReference type="SMART" id="SM00034">
    <property type="entry name" value="CLECT"/>
    <property type="match status" value="1"/>
</dbReference>
<keyword evidence="2" id="KW-0964">Secreted</keyword>
<comment type="subcellular location">
    <subcellularLocation>
        <location evidence="1">Secreted</location>
    </subcellularLocation>
</comment>
<name>A0AAV2IIV6_LYMST</name>
<keyword evidence="4" id="KW-0430">Lectin</keyword>
<dbReference type="PROSITE" id="PS50041">
    <property type="entry name" value="C_TYPE_LECTIN_2"/>
    <property type="match status" value="1"/>
</dbReference>
<feature type="coiled-coil region" evidence="5">
    <location>
        <begin position="136"/>
        <end position="170"/>
    </location>
</feature>
<accession>A0AAV2IIV6</accession>
<evidence type="ECO:0000256" key="2">
    <source>
        <dbReference type="ARBA" id="ARBA00022525"/>
    </source>
</evidence>
<dbReference type="GO" id="GO:0030246">
    <property type="term" value="F:carbohydrate binding"/>
    <property type="evidence" value="ECO:0007669"/>
    <property type="project" value="UniProtKB-KW"/>
</dbReference>
<dbReference type="Proteomes" id="UP001497497">
    <property type="component" value="Unassembled WGS sequence"/>
</dbReference>
<dbReference type="InterPro" id="IPR051663">
    <property type="entry name" value="CLec_Tetranectin-domain"/>
</dbReference>
<dbReference type="SUPFAM" id="SSF56436">
    <property type="entry name" value="C-type lectin-like"/>
    <property type="match status" value="1"/>
</dbReference>
<evidence type="ECO:0000259" key="6">
    <source>
        <dbReference type="PROSITE" id="PS50041"/>
    </source>
</evidence>
<feature type="non-terminal residue" evidence="7">
    <location>
        <position position="1"/>
    </location>
</feature>
<evidence type="ECO:0000313" key="8">
    <source>
        <dbReference type="Proteomes" id="UP001497497"/>
    </source>
</evidence>
<dbReference type="Pfam" id="PF00059">
    <property type="entry name" value="Lectin_C"/>
    <property type="match status" value="1"/>
</dbReference>
<organism evidence="7 8">
    <name type="scientific">Lymnaea stagnalis</name>
    <name type="common">Great pond snail</name>
    <name type="synonym">Helix stagnalis</name>
    <dbReference type="NCBI Taxonomy" id="6523"/>
    <lineage>
        <taxon>Eukaryota</taxon>
        <taxon>Metazoa</taxon>
        <taxon>Spiralia</taxon>
        <taxon>Lophotrochozoa</taxon>
        <taxon>Mollusca</taxon>
        <taxon>Gastropoda</taxon>
        <taxon>Heterobranchia</taxon>
        <taxon>Euthyneura</taxon>
        <taxon>Panpulmonata</taxon>
        <taxon>Hygrophila</taxon>
        <taxon>Lymnaeoidea</taxon>
        <taxon>Lymnaeidae</taxon>
        <taxon>Lymnaea</taxon>
    </lineage>
</organism>
<dbReference type="GO" id="GO:0005615">
    <property type="term" value="C:extracellular space"/>
    <property type="evidence" value="ECO:0007669"/>
    <property type="project" value="TreeGrafter"/>
</dbReference>
<reference evidence="7 8" key="1">
    <citation type="submission" date="2024-04" db="EMBL/GenBank/DDBJ databases">
        <authorList>
            <consortium name="Genoscope - CEA"/>
            <person name="William W."/>
        </authorList>
    </citation>
    <scope>NUCLEOTIDE SEQUENCE [LARGE SCALE GENOMIC DNA]</scope>
</reference>
<evidence type="ECO:0000313" key="7">
    <source>
        <dbReference type="EMBL" id="CAL1546974.1"/>
    </source>
</evidence>
<gene>
    <name evidence="7" type="ORF">GSLYS_00020351001</name>
</gene>
<sequence>FFKNFTESLVNITINPLHVDEGLTESFTAHCTFDPLRGTLVTLTISRANDSSRVFVDLASINRFSNTSFDIISKIENYTVTSDFNATGLSRLQLRWVNPTQEQSGAYKCSAAELSDAGQITLEENAVTLTVGKPGAGQLTNKLKQMNALLKSYEERLTLLAENVLDLTKNMTVLSENYKVNADQLDRLKSMFFVESIRFNDTEYLLSRDNFGSANVLAIICNMYRGYLVEFDDAEEFDALTSLIENATEFSNVYVGGSDLMHEDQWVMESTGQNMTWSNWYPGEPDSGTGADCIRIYQIFDWQMVDTECFSHDIQYRFICEVPLKKLRLSNS</sequence>
<proteinExistence type="predicted"/>
<dbReference type="InterPro" id="IPR016187">
    <property type="entry name" value="CTDL_fold"/>
</dbReference>
<evidence type="ECO:0000256" key="1">
    <source>
        <dbReference type="ARBA" id="ARBA00004613"/>
    </source>
</evidence>
<evidence type="ECO:0000256" key="3">
    <source>
        <dbReference type="ARBA" id="ARBA00022729"/>
    </source>
</evidence>
<dbReference type="CDD" id="cd00037">
    <property type="entry name" value="CLECT"/>
    <property type="match status" value="1"/>
</dbReference>
<keyword evidence="8" id="KW-1185">Reference proteome</keyword>
<dbReference type="GO" id="GO:0008083">
    <property type="term" value="F:growth factor activity"/>
    <property type="evidence" value="ECO:0007669"/>
    <property type="project" value="TreeGrafter"/>
</dbReference>
<dbReference type="InterPro" id="IPR016186">
    <property type="entry name" value="C-type_lectin-like/link_sf"/>
</dbReference>
<protein>
    <recommendedName>
        <fullName evidence="6">C-type lectin domain-containing protein</fullName>
    </recommendedName>
</protein>
<dbReference type="AlphaFoldDB" id="A0AAV2IIV6"/>
<comment type="caution">
    <text evidence="7">The sequence shown here is derived from an EMBL/GenBank/DDBJ whole genome shotgun (WGS) entry which is preliminary data.</text>
</comment>
<evidence type="ECO:0000256" key="4">
    <source>
        <dbReference type="ARBA" id="ARBA00022734"/>
    </source>
</evidence>
<evidence type="ECO:0000256" key="5">
    <source>
        <dbReference type="SAM" id="Coils"/>
    </source>
</evidence>
<dbReference type="EMBL" id="CAXITT010000888">
    <property type="protein sequence ID" value="CAL1546974.1"/>
    <property type="molecule type" value="Genomic_DNA"/>
</dbReference>
<dbReference type="PANTHER" id="PTHR22799:SF1">
    <property type="entry name" value="C-TYPE LECTIN DOMAIN FAMILY 11 MEMBER A"/>
    <property type="match status" value="1"/>
</dbReference>
<dbReference type="InterPro" id="IPR001304">
    <property type="entry name" value="C-type_lectin-like"/>
</dbReference>
<dbReference type="Gene3D" id="3.10.100.10">
    <property type="entry name" value="Mannose-Binding Protein A, subunit A"/>
    <property type="match status" value="1"/>
</dbReference>
<keyword evidence="5" id="KW-0175">Coiled coil</keyword>
<feature type="domain" description="C-type lectin" evidence="6">
    <location>
        <begin position="199"/>
        <end position="303"/>
    </location>
</feature>